<dbReference type="EMBL" id="JOTP01000037">
    <property type="protein sequence ID" value="KEP24982.1"/>
    <property type="molecule type" value="Genomic_DNA"/>
</dbReference>
<organism evidence="2 3">
    <name type="scientific">Bacillus zhangzhouensis</name>
    <dbReference type="NCBI Taxonomy" id="1178540"/>
    <lineage>
        <taxon>Bacteria</taxon>
        <taxon>Bacillati</taxon>
        <taxon>Bacillota</taxon>
        <taxon>Bacilli</taxon>
        <taxon>Bacillales</taxon>
        <taxon>Bacillaceae</taxon>
        <taxon>Bacillus</taxon>
    </lineage>
</organism>
<evidence type="ECO:0000256" key="1">
    <source>
        <dbReference type="SAM" id="SignalP"/>
    </source>
</evidence>
<sequence length="84" mass="9418">MKKSPIKKALLAVAFSTSMLFSMNTASAASIDALVWVRDAYPNAWNYVLVKVNGKNYTQVWTSSNSYFLVECKELTDGKCWVQS</sequence>
<accession>A0A081L6V6</accession>
<comment type="caution">
    <text evidence="2">The sequence shown here is derived from an EMBL/GenBank/DDBJ whole genome shotgun (WGS) entry which is preliminary data.</text>
</comment>
<dbReference type="Proteomes" id="UP000028091">
    <property type="component" value="Unassembled WGS sequence"/>
</dbReference>
<keyword evidence="1" id="KW-0732">Signal</keyword>
<keyword evidence="3" id="KW-1185">Reference proteome</keyword>
<protein>
    <recommendedName>
        <fullName evidence="4">Transcriptional regulator</fullName>
    </recommendedName>
</protein>
<feature type="chain" id="PRO_5001758920" description="Transcriptional regulator" evidence="1">
    <location>
        <begin position="29"/>
        <end position="84"/>
    </location>
</feature>
<gene>
    <name evidence="2" type="ORF">BA70_12840</name>
</gene>
<proteinExistence type="predicted"/>
<evidence type="ECO:0008006" key="4">
    <source>
        <dbReference type="Google" id="ProtNLM"/>
    </source>
</evidence>
<name>A0A081L6V6_9BACI</name>
<evidence type="ECO:0000313" key="3">
    <source>
        <dbReference type="Proteomes" id="UP000028091"/>
    </source>
</evidence>
<evidence type="ECO:0000313" key="2">
    <source>
        <dbReference type="EMBL" id="KEP24982.1"/>
    </source>
</evidence>
<feature type="signal peptide" evidence="1">
    <location>
        <begin position="1"/>
        <end position="28"/>
    </location>
</feature>
<dbReference type="RefSeq" id="WP_034325014.1">
    <property type="nucleotide sequence ID" value="NZ_JOTP01000037.1"/>
</dbReference>
<dbReference type="AlphaFoldDB" id="A0A081L6V6"/>
<reference evidence="2 3" key="1">
    <citation type="submission" date="2012-09" db="EMBL/GenBank/DDBJ databases">
        <title>Genome Sequence of Bacillus sp. DW5-4.</title>
        <authorList>
            <person name="Lai Q."/>
            <person name="Liu Y."/>
            <person name="Shao Z."/>
        </authorList>
    </citation>
    <scope>NUCLEOTIDE SEQUENCE [LARGE SCALE GENOMIC DNA]</scope>
    <source>
        <strain evidence="2 3">DW5-4</strain>
    </source>
</reference>